<reference evidence="2" key="1">
    <citation type="journal article" date="2010" name="Science">
        <title>Plasticity of animal genome architecture unmasked by rapid evolution of a pelagic tunicate.</title>
        <authorList>
            <person name="Denoeud F."/>
            <person name="Henriet S."/>
            <person name="Mungpakdee S."/>
            <person name="Aury J.M."/>
            <person name="Da Silva C."/>
            <person name="Brinkmann H."/>
            <person name="Mikhaleva J."/>
            <person name="Olsen L.C."/>
            <person name="Jubin C."/>
            <person name="Canestro C."/>
            <person name="Bouquet J.M."/>
            <person name="Danks G."/>
            <person name="Poulain J."/>
            <person name="Campsteijn C."/>
            <person name="Adamski M."/>
            <person name="Cross I."/>
            <person name="Yadetie F."/>
            <person name="Muffato M."/>
            <person name="Louis A."/>
            <person name="Butcher S."/>
            <person name="Tsagkogeorga G."/>
            <person name="Konrad A."/>
            <person name="Singh S."/>
            <person name="Jensen M.F."/>
            <person name="Cong E.H."/>
            <person name="Eikeseth-Otteraa H."/>
            <person name="Noel B."/>
            <person name="Anthouard V."/>
            <person name="Porcel B.M."/>
            <person name="Kachouri-Lafond R."/>
            <person name="Nishino A."/>
            <person name="Ugolini M."/>
            <person name="Chourrout P."/>
            <person name="Nishida H."/>
            <person name="Aasland R."/>
            <person name="Huzurbazar S."/>
            <person name="Westhof E."/>
            <person name="Delsuc F."/>
            <person name="Lehrach H."/>
            <person name="Reinhardt R."/>
            <person name="Weissenbach J."/>
            <person name="Roy S.W."/>
            <person name="Artiguenave F."/>
            <person name="Postlethwait J.H."/>
            <person name="Manak J.R."/>
            <person name="Thompson E.M."/>
            <person name="Jaillon O."/>
            <person name="Du Pasquier L."/>
            <person name="Boudinot P."/>
            <person name="Liberles D.A."/>
            <person name="Volff J.N."/>
            <person name="Philippe H."/>
            <person name="Lenhard B."/>
            <person name="Roest Crollius H."/>
            <person name="Wincker P."/>
            <person name="Chourrout D."/>
        </authorList>
    </citation>
    <scope>NUCLEOTIDE SEQUENCE [LARGE SCALE GENOMIC DNA]</scope>
</reference>
<dbReference type="InterPro" id="IPR036444">
    <property type="entry name" value="PLipase_A2_dom_sf"/>
</dbReference>
<name>E4WTR4_OIKDI</name>
<dbReference type="GO" id="GO:0050482">
    <property type="term" value="P:arachidonate secretion"/>
    <property type="evidence" value="ECO:0007669"/>
    <property type="project" value="InterPro"/>
</dbReference>
<dbReference type="GO" id="GO:0004623">
    <property type="term" value="F:phospholipase A2 activity"/>
    <property type="evidence" value="ECO:0007669"/>
    <property type="project" value="InterPro"/>
</dbReference>
<sequence>MKFSTLISVFYAVNASEESERDDNKVLTLKEIILKPTGKRNAIGLERFGINMGAFDYGCHCSALLAGKTAGFGTAVDALDMICKDYLGCTRCVQKVTNCQVSVNYNFEMGDSGVICTEMDGSCEKNICECDAMFYRDLLHAAYSGIVYNYKYNADSFDPSSSCHVSRPALPENIAMDARFDVSNFLLEKENRNSKCCSSVLGSSLERSYSSKLKCCELEPGKFTLKPRC</sequence>
<feature type="domain" description="Phospholipase A2-like central" evidence="1">
    <location>
        <begin position="25"/>
        <end position="164"/>
    </location>
</feature>
<keyword evidence="3" id="KW-1185">Reference proteome</keyword>
<dbReference type="OrthoDB" id="5841574at2759"/>
<dbReference type="GO" id="GO:0006644">
    <property type="term" value="P:phospholipid metabolic process"/>
    <property type="evidence" value="ECO:0007669"/>
    <property type="project" value="InterPro"/>
</dbReference>
<dbReference type="Proteomes" id="UP000001307">
    <property type="component" value="Unassembled WGS sequence"/>
</dbReference>
<proteinExistence type="predicted"/>
<protein>
    <recommendedName>
        <fullName evidence="1">Phospholipase A2-like central domain-containing protein</fullName>
    </recommendedName>
</protein>
<dbReference type="InterPro" id="IPR016090">
    <property type="entry name" value="PLA2-like_dom"/>
</dbReference>
<gene>
    <name evidence="2" type="ORF">GSOID_T00006052001</name>
</gene>
<dbReference type="SUPFAM" id="SSF48619">
    <property type="entry name" value="Phospholipase A2, PLA2"/>
    <property type="match status" value="1"/>
</dbReference>
<dbReference type="AlphaFoldDB" id="E4WTR4"/>
<dbReference type="SMART" id="SM00085">
    <property type="entry name" value="PA2c"/>
    <property type="match status" value="1"/>
</dbReference>
<evidence type="ECO:0000313" key="3">
    <source>
        <dbReference type="Proteomes" id="UP000001307"/>
    </source>
</evidence>
<accession>E4WTR4</accession>
<evidence type="ECO:0000313" key="2">
    <source>
        <dbReference type="EMBL" id="CBY06975.1"/>
    </source>
</evidence>
<dbReference type="EMBL" id="FN653016">
    <property type="protein sequence ID" value="CBY06975.1"/>
    <property type="molecule type" value="Genomic_DNA"/>
</dbReference>
<dbReference type="InParanoid" id="E4WTR4"/>
<evidence type="ECO:0000259" key="1">
    <source>
        <dbReference type="SMART" id="SM00085"/>
    </source>
</evidence>
<dbReference type="Gene3D" id="1.20.90.10">
    <property type="entry name" value="Phospholipase A2 domain"/>
    <property type="match status" value="1"/>
</dbReference>
<organism evidence="2">
    <name type="scientific">Oikopleura dioica</name>
    <name type="common">Tunicate</name>
    <dbReference type="NCBI Taxonomy" id="34765"/>
    <lineage>
        <taxon>Eukaryota</taxon>
        <taxon>Metazoa</taxon>
        <taxon>Chordata</taxon>
        <taxon>Tunicata</taxon>
        <taxon>Appendicularia</taxon>
        <taxon>Copelata</taxon>
        <taxon>Oikopleuridae</taxon>
        <taxon>Oikopleura</taxon>
    </lineage>
</organism>